<dbReference type="SUPFAM" id="SSF51735">
    <property type="entry name" value="NAD(P)-binding Rossmann-fold domains"/>
    <property type="match status" value="1"/>
</dbReference>
<evidence type="ECO:0000313" key="3">
    <source>
        <dbReference type="EMBL" id="CAI9779193.1"/>
    </source>
</evidence>
<organism evidence="3 4">
    <name type="scientific">Fraxinus pennsylvanica</name>
    <dbReference type="NCBI Taxonomy" id="56036"/>
    <lineage>
        <taxon>Eukaryota</taxon>
        <taxon>Viridiplantae</taxon>
        <taxon>Streptophyta</taxon>
        <taxon>Embryophyta</taxon>
        <taxon>Tracheophyta</taxon>
        <taxon>Spermatophyta</taxon>
        <taxon>Magnoliopsida</taxon>
        <taxon>eudicotyledons</taxon>
        <taxon>Gunneridae</taxon>
        <taxon>Pentapetalae</taxon>
        <taxon>asterids</taxon>
        <taxon>lamiids</taxon>
        <taxon>Lamiales</taxon>
        <taxon>Oleaceae</taxon>
        <taxon>Oleeae</taxon>
        <taxon>Fraxinus</taxon>
    </lineage>
</organism>
<dbReference type="PANTHER" id="PTHR43180">
    <property type="entry name" value="3-OXOACYL-(ACYL-CARRIER-PROTEIN) REDUCTASE (AFU_ORTHOLOGUE AFUA_6G11210)"/>
    <property type="match status" value="1"/>
</dbReference>
<comment type="similarity">
    <text evidence="1">Belongs to the short-chain dehydrogenases/reductases (SDR) family.</text>
</comment>
<sequence>MKHATCAMIPRGAGSIISTSSVASVMGGLGPHAYTASKHAIVGLTKNAACELGRNGIMGIRVHCISRFSVATSMLINTWRRLDDNEEQDEILEQEVEKSKEFMRSLANLKGVPLKANDVA</sequence>
<keyword evidence="4" id="KW-1185">Reference proteome</keyword>
<reference evidence="3" key="1">
    <citation type="submission" date="2023-05" db="EMBL/GenBank/DDBJ databases">
        <authorList>
            <person name="Huff M."/>
        </authorList>
    </citation>
    <scope>NUCLEOTIDE SEQUENCE</scope>
</reference>
<dbReference type="PRINTS" id="PR00081">
    <property type="entry name" value="GDHRDH"/>
</dbReference>
<evidence type="ECO:0000256" key="1">
    <source>
        <dbReference type="ARBA" id="ARBA00006484"/>
    </source>
</evidence>
<dbReference type="Proteomes" id="UP000834106">
    <property type="component" value="Chromosome 16"/>
</dbReference>
<evidence type="ECO:0000256" key="2">
    <source>
        <dbReference type="ARBA" id="ARBA00023002"/>
    </source>
</evidence>
<keyword evidence="2" id="KW-0560">Oxidoreductase</keyword>
<name>A0AAD2A0R4_9LAMI</name>
<dbReference type="Pfam" id="PF00106">
    <property type="entry name" value="adh_short"/>
    <property type="match status" value="1"/>
</dbReference>
<evidence type="ECO:0000313" key="4">
    <source>
        <dbReference type="Proteomes" id="UP000834106"/>
    </source>
</evidence>
<dbReference type="InterPro" id="IPR002347">
    <property type="entry name" value="SDR_fam"/>
</dbReference>
<dbReference type="PRINTS" id="PR00080">
    <property type="entry name" value="SDRFAMILY"/>
</dbReference>
<dbReference type="GO" id="GO:0016491">
    <property type="term" value="F:oxidoreductase activity"/>
    <property type="evidence" value="ECO:0007669"/>
    <property type="project" value="UniProtKB-KW"/>
</dbReference>
<dbReference type="AlphaFoldDB" id="A0AAD2A0R4"/>
<dbReference type="InterPro" id="IPR036291">
    <property type="entry name" value="NAD(P)-bd_dom_sf"/>
</dbReference>
<proteinExistence type="inferred from homology"/>
<gene>
    <name evidence="3" type="ORF">FPE_LOCUS26623</name>
</gene>
<dbReference type="PANTHER" id="PTHR43180:SF95">
    <property type="entry name" value="OS07G0691600 PROTEIN"/>
    <property type="match status" value="1"/>
</dbReference>
<dbReference type="EMBL" id="OU503051">
    <property type="protein sequence ID" value="CAI9779193.1"/>
    <property type="molecule type" value="Genomic_DNA"/>
</dbReference>
<dbReference type="Gene3D" id="3.40.50.720">
    <property type="entry name" value="NAD(P)-binding Rossmann-like Domain"/>
    <property type="match status" value="1"/>
</dbReference>
<protein>
    <submittedName>
        <fullName evidence="3">Uncharacterized protein</fullName>
    </submittedName>
</protein>
<accession>A0AAD2A0R4</accession>